<dbReference type="FunFam" id="3.30.70.270:FF:000020">
    <property type="entry name" value="Transposon Tf2-6 polyprotein-like Protein"/>
    <property type="match status" value="1"/>
</dbReference>
<dbReference type="InterPro" id="IPR051320">
    <property type="entry name" value="Viral_Replic_Matur_Polypro"/>
</dbReference>
<accession>A0A9P6WWS8</accession>
<evidence type="ECO:0000313" key="3">
    <source>
        <dbReference type="Proteomes" id="UP000716291"/>
    </source>
</evidence>
<organism evidence="2 3">
    <name type="scientific">Rhizopus oryzae</name>
    <name type="common">Mucormycosis agent</name>
    <name type="synonym">Rhizopus arrhizus var. delemar</name>
    <dbReference type="NCBI Taxonomy" id="64495"/>
    <lineage>
        <taxon>Eukaryota</taxon>
        <taxon>Fungi</taxon>
        <taxon>Fungi incertae sedis</taxon>
        <taxon>Mucoromycota</taxon>
        <taxon>Mucoromycotina</taxon>
        <taxon>Mucoromycetes</taxon>
        <taxon>Mucorales</taxon>
        <taxon>Mucorineae</taxon>
        <taxon>Rhizopodaceae</taxon>
        <taxon>Rhizopus</taxon>
    </lineage>
</organism>
<dbReference type="PANTHER" id="PTHR33064:SF37">
    <property type="entry name" value="RIBONUCLEASE H"/>
    <property type="match status" value="1"/>
</dbReference>
<dbReference type="InterPro" id="IPR043502">
    <property type="entry name" value="DNA/RNA_pol_sf"/>
</dbReference>
<evidence type="ECO:0000313" key="2">
    <source>
        <dbReference type="EMBL" id="KAG1298281.1"/>
    </source>
</evidence>
<gene>
    <name evidence="2" type="ORF">G6F64_012973</name>
</gene>
<proteinExistence type="predicted"/>
<dbReference type="AlphaFoldDB" id="A0A9P6WWS8"/>
<name>A0A9P6WWS8_RHIOR</name>
<comment type="caution">
    <text evidence="2">The sequence shown here is derived from an EMBL/GenBank/DDBJ whole genome shotgun (WGS) entry which is preliminary data.</text>
</comment>
<dbReference type="Pfam" id="PF17919">
    <property type="entry name" value="RT_RNaseH_2"/>
    <property type="match status" value="1"/>
</dbReference>
<dbReference type="EMBL" id="JAANQT010004571">
    <property type="protein sequence ID" value="KAG1298281.1"/>
    <property type="molecule type" value="Genomic_DNA"/>
</dbReference>
<reference evidence="2" key="1">
    <citation type="journal article" date="2020" name="Microb. Genom.">
        <title>Genetic diversity of clinical and environmental Mucorales isolates obtained from an investigation of mucormycosis cases among solid organ transplant recipients.</title>
        <authorList>
            <person name="Nguyen M.H."/>
            <person name="Kaul D."/>
            <person name="Muto C."/>
            <person name="Cheng S.J."/>
            <person name="Richter R.A."/>
            <person name="Bruno V.M."/>
            <person name="Liu G."/>
            <person name="Beyhan S."/>
            <person name="Sundermann A.J."/>
            <person name="Mounaud S."/>
            <person name="Pasculle A.W."/>
            <person name="Nierman W.C."/>
            <person name="Driscoll E."/>
            <person name="Cumbie R."/>
            <person name="Clancy C.J."/>
            <person name="Dupont C.L."/>
        </authorList>
    </citation>
    <scope>NUCLEOTIDE SEQUENCE</scope>
    <source>
        <strain evidence="2">GL11</strain>
    </source>
</reference>
<protein>
    <recommendedName>
        <fullName evidence="1">Reverse transcriptase/retrotransposon-derived protein RNase H-like domain-containing protein</fullName>
    </recommendedName>
</protein>
<dbReference type="InterPro" id="IPR043128">
    <property type="entry name" value="Rev_trsase/Diguanyl_cyclase"/>
</dbReference>
<evidence type="ECO:0000259" key="1">
    <source>
        <dbReference type="Pfam" id="PF17919"/>
    </source>
</evidence>
<dbReference type="Proteomes" id="UP000716291">
    <property type="component" value="Unassembled WGS sequence"/>
</dbReference>
<dbReference type="OrthoDB" id="5564197at2759"/>
<dbReference type="Gene3D" id="3.30.70.270">
    <property type="match status" value="1"/>
</dbReference>
<feature type="domain" description="Reverse transcriptase/retrotransposon-derived protein RNase H-like" evidence="1">
    <location>
        <begin position="59"/>
        <end position="154"/>
    </location>
</feature>
<keyword evidence="3" id="KW-1185">Reference proteome</keyword>
<dbReference type="InterPro" id="IPR041577">
    <property type="entry name" value="RT_RNaseH_2"/>
</dbReference>
<dbReference type="SUPFAM" id="SSF56672">
    <property type="entry name" value="DNA/RNA polymerases"/>
    <property type="match status" value="1"/>
</dbReference>
<sequence length="183" mass="21116">MAEISRLSMNILKFPTPKNKTDIRAFVSLAGFYRRHVQSFGELVVSLNKLLKKNEPFVWTQEQEQASKTLKECIINAVQLKYPDPSKPYKLYTDASDIGIGAVLVQLDEELNEDRPICFLSRKLLPNEMNYPIVEKELLAVIYALKKLRKIYLTNSSHFTPITQLFAFCFSKEILEADFKDGY</sequence>
<dbReference type="PANTHER" id="PTHR33064">
    <property type="entry name" value="POL PROTEIN"/>
    <property type="match status" value="1"/>
</dbReference>